<evidence type="ECO:0000256" key="3">
    <source>
        <dbReference type="ARBA" id="ARBA00013142"/>
    </source>
</evidence>
<dbReference type="InterPro" id="IPR046945">
    <property type="entry name" value="RHMD-like"/>
</dbReference>
<proteinExistence type="predicted"/>
<dbReference type="SMART" id="SM00922">
    <property type="entry name" value="MR_MLE"/>
    <property type="match status" value="1"/>
</dbReference>
<sequence>MATDTTRIVAVDTYDIRFPTSRELDGSDAMNPDPDYSAAYLVLRTSADGPEGHGFTFTIGRGNDVQVAAIQALREHVVGRSVAEVCADPASLHRDLVGDSQLRWLGPEKGVMHMAIGAVVNAVWDLAAKREGKPLWRLLADAEPEWLLSQVDFRYIADALSPDEALHLLRRGKEGSADRAAELLRRGYPAYTTSPGWLGYSDEKLTRLAHEAVADGFRQIKLKVGADLADDIRRCRVARAAIGPDIRMAIDANQRWNVAEAISWTNALAEFDPYWIEEPTSPDDVLGHATVRERVAPIRVATGEHVQNRIIFKQLLQAGAIDVLQLDAARVGGVNENLAILLLAAKYGVPVCPHAGGVGLCELVQHLSMFDYVALSGTTEDRVIEFVDHLHQHFVDPVVIDDGHYRAPTAPGFSAAMHRASIDTYRYPQGDFWVADLAQQQNTEVPA</sequence>
<dbReference type="InterPro" id="IPR013342">
    <property type="entry name" value="Mandelate_racemase_C"/>
</dbReference>
<comment type="catalytic activity">
    <reaction evidence="1">
        <text>L-fuconate = 2-dehydro-3-deoxy-L-fuconate + H2O</text>
        <dbReference type="Rhea" id="RHEA:22772"/>
        <dbReference type="ChEBI" id="CHEBI:15377"/>
        <dbReference type="ChEBI" id="CHEBI:21291"/>
        <dbReference type="ChEBI" id="CHEBI:37448"/>
        <dbReference type="EC" id="4.2.1.68"/>
    </reaction>
</comment>
<dbReference type="SFLD" id="SFLDF00111">
    <property type="entry name" value="L-fuconate_dehydratase"/>
    <property type="match status" value="1"/>
</dbReference>
<comment type="cofactor">
    <cofactor evidence="2">
        <name>Mg(2+)</name>
        <dbReference type="ChEBI" id="CHEBI:18420"/>
    </cofactor>
</comment>
<dbReference type="RefSeq" id="WP_344637610.1">
    <property type="nucleotide sequence ID" value="NZ_BAAATR010000016.1"/>
</dbReference>
<dbReference type="EMBL" id="BAAATR010000016">
    <property type="protein sequence ID" value="GAA2251374.1"/>
    <property type="molecule type" value="Genomic_DNA"/>
</dbReference>
<comment type="caution">
    <text evidence="8">The sequence shown here is derived from an EMBL/GenBank/DDBJ whole genome shotgun (WGS) entry which is preliminary data.</text>
</comment>
<dbReference type="SFLD" id="SFLDG00179">
    <property type="entry name" value="mandelate_racemase"/>
    <property type="match status" value="1"/>
</dbReference>
<dbReference type="EC" id="4.2.1.68" evidence="3"/>
<evidence type="ECO:0000259" key="7">
    <source>
        <dbReference type="SMART" id="SM00922"/>
    </source>
</evidence>
<dbReference type="CDD" id="cd03324">
    <property type="entry name" value="rTSbeta_L-fuconate_dehydratase"/>
    <property type="match status" value="1"/>
</dbReference>
<keyword evidence="9" id="KW-1185">Reference proteome</keyword>
<dbReference type="Proteomes" id="UP001500305">
    <property type="component" value="Unassembled WGS sequence"/>
</dbReference>
<feature type="domain" description="Mandelate racemase/muconate lactonizing enzyme C-terminal" evidence="7">
    <location>
        <begin position="202"/>
        <end position="298"/>
    </location>
</feature>
<evidence type="ECO:0000256" key="6">
    <source>
        <dbReference type="ARBA" id="ARBA00023239"/>
    </source>
</evidence>
<dbReference type="InterPro" id="IPR013341">
    <property type="entry name" value="Mandelate_racemase_N_dom"/>
</dbReference>
<evidence type="ECO:0000256" key="4">
    <source>
        <dbReference type="ARBA" id="ARBA00022723"/>
    </source>
</evidence>
<dbReference type="Gene3D" id="3.30.390.10">
    <property type="entry name" value="Enolase-like, N-terminal domain"/>
    <property type="match status" value="1"/>
</dbReference>
<gene>
    <name evidence="8" type="ORF">GCM10010430_37960</name>
</gene>
<evidence type="ECO:0000256" key="1">
    <source>
        <dbReference type="ARBA" id="ARBA00001737"/>
    </source>
</evidence>
<name>A0ABN3E8T3_9ACTN</name>
<organism evidence="8 9">
    <name type="scientific">Kitasatospora cystarginea</name>
    <dbReference type="NCBI Taxonomy" id="58350"/>
    <lineage>
        <taxon>Bacteria</taxon>
        <taxon>Bacillati</taxon>
        <taxon>Actinomycetota</taxon>
        <taxon>Actinomycetes</taxon>
        <taxon>Kitasatosporales</taxon>
        <taxon>Streptomycetaceae</taxon>
        <taxon>Kitasatospora</taxon>
    </lineage>
</organism>
<dbReference type="InterPro" id="IPR036849">
    <property type="entry name" value="Enolase-like_C_sf"/>
</dbReference>
<dbReference type="SUPFAM" id="SSF51604">
    <property type="entry name" value="Enolase C-terminal domain-like"/>
    <property type="match status" value="1"/>
</dbReference>
<dbReference type="Pfam" id="PF02746">
    <property type="entry name" value="MR_MLE_N"/>
    <property type="match status" value="1"/>
</dbReference>
<dbReference type="InterPro" id="IPR034610">
    <property type="entry name" value="L-fuconate_dehydratase"/>
</dbReference>
<keyword evidence="6" id="KW-0456">Lyase</keyword>
<dbReference type="InterPro" id="IPR029017">
    <property type="entry name" value="Enolase-like_N"/>
</dbReference>
<dbReference type="Gene3D" id="3.20.20.120">
    <property type="entry name" value="Enolase-like C-terminal domain"/>
    <property type="match status" value="1"/>
</dbReference>
<evidence type="ECO:0000313" key="8">
    <source>
        <dbReference type="EMBL" id="GAA2251374.1"/>
    </source>
</evidence>
<dbReference type="InterPro" id="IPR029065">
    <property type="entry name" value="Enolase_C-like"/>
</dbReference>
<dbReference type="SUPFAM" id="SSF54826">
    <property type="entry name" value="Enolase N-terminal domain-like"/>
    <property type="match status" value="1"/>
</dbReference>
<dbReference type="SFLD" id="SFLDS00001">
    <property type="entry name" value="Enolase"/>
    <property type="match status" value="1"/>
</dbReference>
<accession>A0ABN3E8T3</accession>
<keyword evidence="5" id="KW-0460">Magnesium</keyword>
<protein>
    <recommendedName>
        <fullName evidence="3">L-fuconate dehydratase</fullName>
        <ecNumber evidence="3">4.2.1.68</ecNumber>
    </recommendedName>
</protein>
<evidence type="ECO:0000256" key="5">
    <source>
        <dbReference type="ARBA" id="ARBA00022842"/>
    </source>
</evidence>
<keyword evidence="4" id="KW-0479">Metal-binding</keyword>
<evidence type="ECO:0000256" key="2">
    <source>
        <dbReference type="ARBA" id="ARBA00001946"/>
    </source>
</evidence>
<dbReference type="PANTHER" id="PTHR13794:SF58">
    <property type="entry name" value="MITOCHONDRIAL ENOLASE SUPERFAMILY MEMBER 1"/>
    <property type="match status" value="1"/>
</dbReference>
<reference evidence="8 9" key="1">
    <citation type="journal article" date="2019" name="Int. J. Syst. Evol. Microbiol.">
        <title>The Global Catalogue of Microorganisms (GCM) 10K type strain sequencing project: providing services to taxonomists for standard genome sequencing and annotation.</title>
        <authorList>
            <consortium name="The Broad Institute Genomics Platform"/>
            <consortium name="The Broad Institute Genome Sequencing Center for Infectious Disease"/>
            <person name="Wu L."/>
            <person name="Ma J."/>
        </authorList>
    </citation>
    <scope>NUCLEOTIDE SEQUENCE [LARGE SCALE GENOMIC DNA]</scope>
    <source>
        <strain evidence="8 9">JCM 7356</strain>
    </source>
</reference>
<evidence type="ECO:0000313" key="9">
    <source>
        <dbReference type="Proteomes" id="UP001500305"/>
    </source>
</evidence>
<dbReference type="Pfam" id="PF13378">
    <property type="entry name" value="MR_MLE_C"/>
    <property type="match status" value="1"/>
</dbReference>
<dbReference type="PANTHER" id="PTHR13794">
    <property type="entry name" value="ENOLASE SUPERFAMILY, MANDELATE RACEMASE"/>
    <property type="match status" value="1"/>
</dbReference>